<dbReference type="PANTHER" id="PTHR33714">
    <property type="entry name" value="COUNTING FACTOR-ASSOCIATED PROTEIN A-RELATED"/>
    <property type="match status" value="1"/>
</dbReference>
<evidence type="ECO:0008006" key="4">
    <source>
        <dbReference type="Google" id="ProtNLM"/>
    </source>
</evidence>
<name>A0A6A4DZF3_9STRA</name>
<dbReference type="PANTHER" id="PTHR33714:SF3">
    <property type="entry name" value="COUNTING FACTOR-ASSOCIATED PROTEIN A-RELATED"/>
    <property type="match status" value="1"/>
</dbReference>
<organism evidence="2 3">
    <name type="scientific">Phytophthora rubi</name>
    <dbReference type="NCBI Taxonomy" id="129364"/>
    <lineage>
        <taxon>Eukaryota</taxon>
        <taxon>Sar</taxon>
        <taxon>Stramenopiles</taxon>
        <taxon>Oomycota</taxon>
        <taxon>Peronosporomycetes</taxon>
        <taxon>Peronosporales</taxon>
        <taxon>Peronosporaceae</taxon>
        <taxon>Phytophthora</taxon>
    </lineage>
</organism>
<accession>A0A6A4DZF3</accession>
<proteinExistence type="predicted"/>
<keyword evidence="3" id="KW-1185">Reference proteome</keyword>
<dbReference type="EMBL" id="QXFT01001756">
    <property type="protein sequence ID" value="KAE9311027.1"/>
    <property type="molecule type" value="Genomic_DNA"/>
</dbReference>
<feature type="chain" id="PRO_5025683974" description="Membrane-associated protein" evidence="1">
    <location>
        <begin position="21"/>
        <end position="1573"/>
    </location>
</feature>
<feature type="signal peptide" evidence="1">
    <location>
        <begin position="1"/>
        <end position="20"/>
    </location>
</feature>
<evidence type="ECO:0000313" key="2">
    <source>
        <dbReference type="EMBL" id="KAE9311027.1"/>
    </source>
</evidence>
<evidence type="ECO:0000313" key="3">
    <source>
        <dbReference type="Proteomes" id="UP000434957"/>
    </source>
</evidence>
<sequence length="1573" mass="170527">MQFWWLGVIAAVVLWDFVSGDSYRASVVLYDNSSCSPPASVVSFPNAYCSSPQADHYAPVCQDNDVSYSVTDCDWYYIGGYDYYGIIQQAFGDSVPYLIVEEYFQVDWGWGGCTTGWWSGDYGLGDVTAYRLDEDCHSNGDGTGATKLTLDDNLTITKYNDPSCNSVLSQKVATWEMATQGQCVDNSKFYLRGAKPAMAAVAVFDDMACSTPTQITFTQNFGCSVVQDPFNSVCGPSGPTQYSISTCTSDFSSFTETTFSGSTRYLAVEKHSDSGCMTLQSVTVYVADGSCHANLDDGTSFIVNLNADGSGTIALYLDSYCSQPGESEEVTKQMVTHYTCAQDFSGCVDGSCSKRYFIGGFGGPPAKGIMTAVSVYSDASCSSPATTMKFSRELSCTPQLNPLEPECGNLNGVYSSSDCEVYTVDGWDSSGLIQQAFGTDALIQATVYLLDEECHPNRDSTASTKLTFGRSLTITTYDGPFCSVQSSEMEVTWESTFYSSCVGGGTRALLSSWPDLTAVAVFEGEDCTERPVKMQFTQLFGCSVEEDPVKSVCGPDGSSHYSISSCTRDCNGLATTTFGSTTPYLMVEEFADYFCSRLQNVNVYTADGSCHTNADDTTSFMATISKDGSATITTFLDSSCIFVDDSTNLSKRKLVDSSTCYHSDGCTVDGGLCSTRISYGGMGGPPSKGQMTAVIFYGADYFCSQPADLVEYTRELVCAPHSNYWNWVCEDDGELHFTSYCTIYWSTGSDNYGLLDRAFGSNAYLLVEEYDLSFGYCGDSYAVDSVAAYHLLDEECHKSRDGTTSYRLTLGHTVVITNPTQATRFYFRGPQPPLTAVAVYENSECSGKPVKVRFSQDFICGATLHPEKAVCGAEGAAFYSIASCTSDYSGLADTLLGTDLPYIMVEEFDDYYCGLVQEVTVYTADGSCHSSTDGMSSFMATLTPDGSATITTYSDTMCSVVEKTTTQTRRELLAYSCLQDSNECANEDGWSCSKRISVGGLGGMRSQGLMISVASYNLTGCPPPASTVAFTRGLICTHQSNGASPVCEDNDTVSFSSDCLLYNLGGWNSANSYIGQALGWSQPYILVEEYDESVKYDDSYCEIVSMETEVTFAEAYHNAFIDNRIITYLRGGTPDLSAVAVYADNACSELPVKLTLTQYFQCNGEQDLTKTVCEPSNAKLYSTSSCTRDYFGLANTVFGGDNPYVVVEEYSGRYCELVQSVTVYAADGVCHANDDGVTSFRVTLTSDRSVTITRYSDAKCKNVEDSECRRWEILSYSCIQTSDCVDAARYGCSKRFSVGGLGGSPSLGQMAGISMYRNSSCSQPAETVSITRDLVCKPSDAAVCKATDSGDLYSVSQCVSVAHPWNTLDEAFGWHSSGQCHVNSFGTASSKLTFGESLTLTTYDDSSCSSVSSEKEVTWNMVMYGCADDKTMYYLRGVSPDLTAVAVYRDKSCTGTPTKLELTRRFGCNADQDPSQSTCTSDGSMVYSVSSCVGNYMYPDYALTKFGTDTPYLIEERFVDMWCSQIQSVTVYIADGSCQSNTDGMTSFVATISVDNQATLVKYSDAFCGSHVQ</sequence>
<gene>
    <name evidence="2" type="ORF">PR003_g20118</name>
</gene>
<protein>
    <recommendedName>
        <fullName evidence="4">Membrane-associated protein</fullName>
    </recommendedName>
</protein>
<reference evidence="2 3" key="1">
    <citation type="submission" date="2018-08" db="EMBL/GenBank/DDBJ databases">
        <title>Genomic investigation of the strawberry pathogen Phytophthora fragariae indicates pathogenicity is determined by transcriptional variation in three key races.</title>
        <authorList>
            <person name="Adams T.M."/>
            <person name="Armitage A.D."/>
            <person name="Sobczyk M.K."/>
            <person name="Bates H.J."/>
            <person name="Dunwell J.M."/>
            <person name="Nellist C.F."/>
            <person name="Harrison R.J."/>
        </authorList>
    </citation>
    <scope>NUCLEOTIDE SEQUENCE [LARGE SCALE GENOMIC DNA]</scope>
    <source>
        <strain evidence="2 3">SCRP333</strain>
    </source>
</reference>
<comment type="caution">
    <text evidence="2">The sequence shown here is derived from an EMBL/GenBank/DDBJ whole genome shotgun (WGS) entry which is preliminary data.</text>
</comment>
<keyword evidence="1" id="KW-0732">Signal</keyword>
<dbReference type="Proteomes" id="UP000434957">
    <property type="component" value="Unassembled WGS sequence"/>
</dbReference>
<evidence type="ECO:0000256" key="1">
    <source>
        <dbReference type="SAM" id="SignalP"/>
    </source>
</evidence>